<keyword evidence="22" id="KW-1185">Reference proteome</keyword>
<organism evidence="21 22">
    <name type="scientific">Extremus antarcticus</name>
    <dbReference type="NCBI Taxonomy" id="702011"/>
    <lineage>
        <taxon>Eukaryota</taxon>
        <taxon>Fungi</taxon>
        <taxon>Dikarya</taxon>
        <taxon>Ascomycota</taxon>
        <taxon>Pezizomycotina</taxon>
        <taxon>Dothideomycetes</taxon>
        <taxon>Dothideomycetidae</taxon>
        <taxon>Mycosphaerellales</taxon>
        <taxon>Extremaceae</taxon>
        <taxon>Extremus</taxon>
    </lineage>
</organism>
<dbReference type="PROSITE" id="PS50178">
    <property type="entry name" value="ZF_FYVE"/>
    <property type="match status" value="1"/>
</dbReference>
<dbReference type="InterPro" id="IPR051878">
    <property type="entry name" value="ZNRF_ubiq-protein_ligase"/>
</dbReference>
<reference evidence="21" key="1">
    <citation type="submission" date="2023-04" db="EMBL/GenBank/DDBJ databases">
        <title>Black Yeasts Isolated from many extreme environments.</title>
        <authorList>
            <person name="Coleine C."/>
            <person name="Stajich J.E."/>
            <person name="Selbmann L."/>
        </authorList>
    </citation>
    <scope>NUCLEOTIDE SEQUENCE</scope>
    <source>
        <strain evidence="21">CCFEE 5312</strain>
    </source>
</reference>
<dbReference type="PANTHER" id="PTHR46661:SF4">
    <property type="entry name" value="RING-TYPE DOMAIN-CONTAINING PROTEIN"/>
    <property type="match status" value="1"/>
</dbReference>
<evidence type="ECO:0000256" key="4">
    <source>
        <dbReference type="ARBA" id="ARBA00004371"/>
    </source>
</evidence>
<feature type="compositionally biased region" description="Low complexity" evidence="18">
    <location>
        <begin position="81"/>
        <end position="103"/>
    </location>
</feature>
<feature type="compositionally biased region" description="Basic and acidic residues" evidence="18">
    <location>
        <begin position="144"/>
        <end position="155"/>
    </location>
</feature>
<keyword evidence="12" id="KW-0833">Ubl conjugation pathway</keyword>
<feature type="region of interest" description="Disordered" evidence="18">
    <location>
        <begin position="421"/>
        <end position="465"/>
    </location>
</feature>
<evidence type="ECO:0000256" key="16">
    <source>
        <dbReference type="ARBA" id="ARBA00023288"/>
    </source>
</evidence>
<feature type="compositionally biased region" description="Polar residues" evidence="18">
    <location>
        <begin position="319"/>
        <end position="331"/>
    </location>
</feature>
<feature type="region of interest" description="Disordered" evidence="18">
    <location>
        <begin position="39"/>
        <end position="155"/>
    </location>
</feature>
<dbReference type="Gene3D" id="3.30.40.10">
    <property type="entry name" value="Zinc/RING finger domain, C3HC4 (zinc finger)"/>
    <property type="match status" value="2"/>
</dbReference>
<evidence type="ECO:0000256" key="5">
    <source>
        <dbReference type="ARBA" id="ARBA00004906"/>
    </source>
</evidence>
<keyword evidence="11 17" id="KW-0863">Zinc-finger</keyword>
<dbReference type="InterPro" id="IPR001841">
    <property type="entry name" value="Znf_RING"/>
</dbReference>
<evidence type="ECO:0000256" key="15">
    <source>
        <dbReference type="ARBA" id="ARBA00023228"/>
    </source>
</evidence>
<keyword evidence="10" id="KW-0967">Endosome</keyword>
<dbReference type="GO" id="GO:0008270">
    <property type="term" value="F:zinc ion binding"/>
    <property type="evidence" value="ECO:0007669"/>
    <property type="project" value="UniProtKB-KW"/>
</dbReference>
<evidence type="ECO:0000259" key="19">
    <source>
        <dbReference type="PROSITE" id="PS50089"/>
    </source>
</evidence>
<evidence type="ECO:0000256" key="9">
    <source>
        <dbReference type="ARBA" id="ARBA00022723"/>
    </source>
</evidence>
<gene>
    <name evidence="21" type="ORF">LTR09_006079</name>
</gene>
<evidence type="ECO:0000313" key="21">
    <source>
        <dbReference type="EMBL" id="KAK3053015.1"/>
    </source>
</evidence>
<evidence type="ECO:0000256" key="3">
    <source>
        <dbReference type="ARBA" id="ARBA00004177"/>
    </source>
</evidence>
<comment type="subcellular location">
    <subcellularLocation>
        <location evidence="3">Endosome</location>
    </subcellularLocation>
    <subcellularLocation>
        <location evidence="4">Lysosome</location>
    </subcellularLocation>
    <subcellularLocation>
        <location evidence="2">Membrane</location>
        <topology evidence="2">Peripheral membrane protein</topology>
    </subcellularLocation>
</comment>
<evidence type="ECO:0000256" key="12">
    <source>
        <dbReference type="ARBA" id="ARBA00022786"/>
    </source>
</evidence>
<evidence type="ECO:0000256" key="14">
    <source>
        <dbReference type="ARBA" id="ARBA00023136"/>
    </source>
</evidence>
<dbReference type="SMART" id="SM00064">
    <property type="entry name" value="FYVE"/>
    <property type="match status" value="1"/>
</dbReference>
<feature type="region of interest" description="Disordered" evidence="18">
    <location>
        <begin position="261"/>
        <end position="404"/>
    </location>
</feature>
<dbReference type="InterPro" id="IPR000306">
    <property type="entry name" value="Znf_FYVE"/>
</dbReference>
<dbReference type="GO" id="GO:0016020">
    <property type="term" value="C:membrane"/>
    <property type="evidence" value="ECO:0007669"/>
    <property type="project" value="UniProtKB-SubCell"/>
</dbReference>
<keyword evidence="13" id="KW-0862">Zinc</keyword>
<feature type="region of interest" description="Disordered" evidence="18">
    <location>
        <begin position="1"/>
        <end position="21"/>
    </location>
</feature>
<dbReference type="PROSITE" id="PS50089">
    <property type="entry name" value="ZF_RING_2"/>
    <property type="match status" value="1"/>
</dbReference>
<dbReference type="GO" id="GO:0043161">
    <property type="term" value="P:proteasome-mediated ubiquitin-dependent protein catabolic process"/>
    <property type="evidence" value="ECO:0007669"/>
    <property type="project" value="TreeGrafter"/>
</dbReference>
<dbReference type="SMART" id="SM00184">
    <property type="entry name" value="RING"/>
    <property type="match status" value="1"/>
</dbReference>
<protein>
    <recommendedName>
        <fullName evidence="6">RING-type E3 ubiquitin transferase</fullName>
        <ecNumber evidence="6">2.3.2.27</ecNumber>
    </recommendedName>
</protein>
<dbReference type="InterPro" id="IPR011011">
    <property type="entry name" value="Znf_FYVE_PHD"/>
</dbReference>
<accession>A0AAJ0DFN2</accession>
<feature type="compositionally biased region" description="Low complexity" evidence="18">
    <location>
        <begin position="39"/>
        <end position="54"/>
    </location>
</feature>
<feature type="compositionally biased region" description="Pro residues" evidence="18">
    <location>
        <begin position="359"/>
        <end position="378"/>
    </location>
</feature>
<dbReference type="EMBL" id="JAWDJX010000018">
    <property type="protein sequence ID" value="KAK3053015.1"/>
    <property type="molecule type" value="Genomic_DNA"/>
</dbReference>
<dbReference type="InterPro" id="IPR017455">
    <property type="entry name" value="Znf_FYVE-rel"/>
</dbReference>
<evidence type="ECO:0000256" key="6">
    <source>
        <dbReference type="ARBA" id="ARBA00012483"/>
    </source>
</evidence>
<evidence type="ECO:0000256" key="8">
    <source>
        <dbReference type="ARBA" id="ARBA00022707"/>
    </source>
</evidence>
<feature type="compositionally biased region" description="Low complexity" evidence="18">
    <location>
        <begin position="421"/>
        <end position="434"/>
    </location>
</feature>
<dbReference type="SUPFAM" id="SSF57850">
    <property type="entry name" value="RING/U-box"/>
    <property type="match status" value="1"/>
</dbReference>
<evidence type="ECO:0000256" key="13">
    <source>
        <dbReference type="ARBA" id="ARBA00022833"/>
    </source>
</evidence>
<evidence type="ECO:0000256" key="1">
    <source>
        <dbReference type="ARBA" id="ARBA00000900"/>
    </source>
</evidence>
<dbReference type="GO" id="GO:0061630">
    <property type="term" value="F:ubiquitin protein ligase activity"/>
    <property type="evidence" value="ECO:0007669"/>
    <property type="project" value="UniProtKB-EC"/>
</dbReference>
<dbReference type="EC" id="2.3.2.27" evidence="6"/>
<feature type="compositionally biased region" description="Polar residues" evidence="18">
    <location>
        <begin position="115"/>
        <end position="125"/>
    </location>
</feature>
<dbReference type="AlphaFoldDB" id="A0AAJ0DFN2"/>
<keyword evidence="15" id="KW-0458">Lysosome</keyword>
<dbReference type="CDD" id="cd16489">
    <property type="entry name" value="mRING-CH-C4HC2H_ZNRF"/>
    <property type="match status" value="1"/>
</dbReference>
<dbReference type="GO" id="GO:0005768">
    <property type="term" value="C:endosome"/>
    <property type="evidence" value="ECO:0007669"/>
    <property type="project" value="UniProtKB-SubCell"/>
</dbReference>
<sequence>MSNPPQYPSYPSSSTRPAGDADDLTWLDFLRTAGGTVGAEQARALTAAASTTNTADRKRRHPGPSPERRGYSYTPQYASTAGRRPSGMSAAGGSSSSAIDLISPSPPRHRPQMPQRGSGSGSTESMRAARQGIRGVGLGGSMRAARDSSRRDSDHILPRWQPDAEVSKCPVCLTEFHFFYRKHHCRKCGRVVCAACSPHRITIPKQYIVQPPSGSDGEDAVPSSPGGGGAVGLFARNNLGGGDVVRVCNPCVPDPWTPESAASALEARQPADASSRRRGSDQASLQPDRYRNILPPVPPLPDTSSRARAHTHQPPPTPFSRSVPQHPSNPQHRAAIAPMNPPARSSSHRYSQSSGTHAPLPPTPQHSRPPIPTAPSAPAPSRHRREIREEDECPVCGTELPPGTELREAHIQSCITDRFSASTSSSLPSSSLPNSAPPTRPSPGAIQTGPSPFSAETIPTRPRATSYRPRGMAVYRATEKDCVSEDGEAQECVICFEEFQPGDEMGRMECLCKFHRGCIRRWWEARGGGSCPTHQVYGE</sequence>
<dbReference type="InterPro" id="IPR013083">
    <property type="entry name" value="Znf_RING/FYVE/PHD"/>
</dbReference>
<name>A0AAJ0DFN2_9PEZI</name>
<keyword evidence="9" id="KW-0479">Metal-binding</keyword>
<feature type="domain" description="FYVE-type" evidence="20">
    <location>
        <begin position="163"/>
        <end position="251"/>
    </location>
</feature>
<dbReference type="SUPFAM" id="SSF57903">
    <property type="entry name" value="FYVE/PHD zinc finger"/>
    <property type="match status" value="1"/>
</dbReference>
<comment type="caution">
    <text evidence="21">The sequence shown here is derived from an EMBL/GenBank/DDBJ whole genome shotgun (WGS) entry which is preliminary data.</text>
</comment>
<evidence type="ECO:0000259" key="20">
    <source>
        <dbReference type="PROSITE" id="PS50178"/>
    </source>
</evidence>
<evidence type="ECO:0000256" key="10">
    <source>
        <dbReference type="ARBA" id="ARBA00022753"/>
    </source>
</evidence>
<evidence type="ECO:0000256" key="18">
    <source>
        <dbReference type="SAM" id="MobiDB-lite"/>
    </source>
</evidence>
<comment type="catalytic activity">
    <reaction evidence="1">
        <text>S-ubiquitinyl-[E2 ubiquitin-conjugating enzyme]-L-cysteine + [acceptor protein]-L-lysine = [E2 ubiquitin-conjugating enzyme]-L-cysteine + N(6)-ubiquitinyl-[acceptor protein]-L-lysine.</text>
        <dbReference type="EC" id="2.3.2.27"/>
    </reaction>
</comment>
<evidence type="ECO:0000256" key="7">
    <source>
        <dbReference type="ARBA" id="ARBA00022679"/>
    </source>
</evidence>
<dbReference type="PANTHER" id="PTHR46661">
    <property type="entry name" value="E3 UBIQUITIN-PROTEIN LIGASE ZNRF1-LIKE PROTEIN"/>
    <property type="match status" value="1"/>
</dbReference>
<comment type="pathway">
    <text evidence="5">Protein modification; protein ubiquitination.</text>
</comment>
<keyword evidence="16" id="KW-0449">Lipoprotein</keyword>
<dbReference type="GO" id="GO:0070936">
    <property type="term" value="P:protein K48-linked ubiquitination"/>
    <property type="evidence" value="ECO:0007669"/>
    <property type="project" value="TreeGrafter"/>
</dbReference>
<dbReference type="Pfam" id="PF01363">
    <property type="entry name" value="FYVE"/>
    <property type="match status" value="1"/>
</dbReference>
<keyword evidence="14" id="KW-0472">Membrane</keyword>
<evidence type="ECO:0000256" key="11">
    <source>
        <dbReference type="ARBA" id="ARBA00022771"/>
    </source>
</evidence>
<feature type="domain" description="RING-type" evidence="19">
    <location>
        <begin position="492"/>
        <end position="535"/>
    </location>
</feature>
<evidence type="ECO:0000313" key="22">
    <source>
        <dbReference type="Proteomes" id="UP001271007"/>
    </source>
</evidence>
<dbReference type="Proteomes" id="UP001271007">
    <property type="component" value="Unassembled WGS sequence"/>
</dbReference>
<proteinExistence type="predicted"/>
<keyword evidence="8" id="KW-0519">Myristate</keyword>
<dbReference type="Pfam" id="PF13639">
    <property type="entry name" value="zf-RING_2"/>
    <property type="match status" value="1"/>
</dbReference>
<evidence type="ECO:0000256" key="17">
    <source>
        <dbReference type="PROSITE-ProRule" id="PRU00175"/>
    </source>
</evidence>
<evidence type="ECO:0000256" key="2">
    <source>
        <dbReference type="ARBA" id="ARBA00004170"/>
    </source>
</evidence>
<keyword evidence="7" id="KW-0808">Transferase</keyword>